<sequence>MSRYIDADNLINELSAACMPIYEKGITGILGDNSSIADIINEQPTADVQEVKRGTWENTNTPNQLRCNNCEIIHFIAQYPHGEINYCPNCGTRMDGVANG</sequence>
<dbReference type="RefSeq" id="WP_267301772.1">
    <property type="nucleotide sequence ID" value="NZ_JAOQJZ010000014.1"/>
</dbReference>
<dbReference type="Proteomes" id="UP001208131">
    <property type="component" value="Unassembled WGS sequence"/>
</dbReference>
<organism evidence="1 2">
    <name type="scientific">Hominimerdicola aceti</name>
    <dbReference type="NCBI Taxonomy" id="2981726"/>
    <lineage>
        <taxon>Bacteria</taxon>
        <taxon>Bacillati</taxon>
        <taxon>Bacillota</taxon>
        <taxon>Clostridia</taxon>
        <taxon>Eubacteriales</taxon>
        <taxon>Oscillospiraceae</taxon>
        <taxon>Hominimerdicola</taxon>
    </lineage>
</organism>
<reference evidence="1 2" key="1">
    <citation type="journal article" date="2021" name="ISME Commun">
        <title>Automated analysis of genomic sequences facilitates high-throughput and comprehensive description of bacteria.</title>
        <authorList>
            <person name="Hitch T.C.A."/>
        </authorList>
    </citation>
    <scope>NUCLEOTIDE SEQUENCE [LARGE SCALE GENOMIC DNA]</scope>
    <source>
        <strain evidence="1 2">Sanger_31</strain>
    </source>
</reference>
<accession>A0AAE3LID7</accession>
<evidence type="ECO:0000313" key="1">
    <source>
        <dbReference type="EMBL" id="MCU6706679.1"/>
    </source>
</evidence>
<dbReference type="AlphaFoldDB" id="A0AAE3LID7"/>
<protein>
    <submittedName>
        <fullName evidence="1">Uncharacterized protein</fullName>
    </submittedName>
</protein>
<keyword evidence="2" id="KW-1185">Reference proteome</keyword>
<comment type="caution">
    <text evidence="1">The sequence shown here is derived from an EMBL/GenBank/DDBJ whole genome shotgun (WGS) entry which is preliminary data.</text>
</comment>
<name>A0AAE3LID7_9FIRM</name>
<evidence type="ECO:0000313" key="2">
    <source>
        <dbReference type="Proteomes" id="UP001208131"/>
    </source>
</evidence>
<gene>
    <name evidence="1" type="ORF">OCV57_12210</name>
</gene>
<proteinExistence type="predicted"/>
<dbReference type="EMBL" id="JAOQJZ010000014">
    <property type="protein sequence ID" value="MCU6706679.1"/>
    <property type="molecule type" value="Genomic_DNA"/>
</dbReference>